<proteinExistence type="predicted"/>
<dbReference type="EMBL" id="JAUYVK010000007">
    <property type="protein sequence ID" value="MDP2489641.1"/>
    <property type="molecule type" value="Genomic_DNA"/>
</dbReference>
<dbReference type="Pfam" id="PF10101">
    <property type="entry name" value="DUF2339"/>
    <property type="match status" value="1"/>
</dbReference>
<feature type="transmembrane region" description="Helical" evidence="2">
    <location>
        <begin position="836"/>
        <end position="855"/>
    </location>
</feature>
<dbReference type="AlphaFoldDB" id="A0ABD5A927"/>
<dbReference type="PIRSF" id="PIRSF035905">
    <property type="entry name" value="UCP035905_mp"/>
    <property type="match status" value="1"/>
</dbReference>
<evidence type="ECO:0000313" key="4">
    <source>
        <dbReference type="Proteomes" id="UP001177883"/>
    </source>
</evidence>
<dbReference type="Proteomes" id="UP001177883">
    <property type="component" value="Unassembled WGS sequence"/>
</dbReference>
<keyword evidence="2" id="KW-1133">Transmembrane helix</keyword>
<feature type="transmembrane region" description="Helical" evidence="2">
    <location>
        <begin position="862"/>
        <end position="882"/>
    </location>
</feature>
<dbReference type="PANTHER" id="PTHR38434">
    <property type="entry name" value="BLL2549 PROTEIN"/>
    <property type="match status" value="1"/>
</dbReference>
<feature type="transmembrane region" description="Helical" evidence="2">
    <location>
        <begin position="334"/>
        <end position="355"/>
    </location>
</feature>
<comment type="caution">
    <text evidence="3">The sequence shown here is derived from an EMBL/GenBank/DDBJ whole genome shotgun (WGS) entry which is preliminary data.</text>
</comment>
<feature type="transmembrane region" description="Helical" evidence="2">
    <location>
        <begin position="507"/>
        <end position="525"/>
    </location>
</feature>
<feature type="transmembrane region" description="Helical" evidence="2">
    <location>
        <begin position="394"/>
        <end position="414"/>
    </location>
</feature>
<feature type="transmembrane region" description="Helical" evidence="2">
    <location>
        <begin position="770"/>
        <end position="787"/>
    </location>
</feature>
<organism evidence="3 4">
    <name type="scientific">Vibrio splendidus</name>
    <dbReference type="NCBI Taxonomy" id="29497"/>
    <lineage>
        <taxon>Bacteria</taxon>
        <taxon>Pseudomonadati</taxon>
        <taxon>Pseudomonadota</taxon>
        <taxon>Gammaproteobacteria</taxon>
        <taxon>Vibrionales</taxon>
        <taxon>Vibrionaceae</taxon>
        <taxon>Vibrio</taxon>
    </lineage>
</organism>
<dbReference type="RefSeq" id="WP_102491617.1">
    <property type="nucleotide sequence ID" value="NZ_JAUYVK010000007.1"/>
</dbReference>
<feature type="transmembrane region" description="Helical" evidence="2">
    <location>
        <begin position="193"/>
        <end position="211"/>
    </location>
</feature>
<feature type="transmembrane region" description="Helical" evidence="2">
    <location>
        <begin position="286"/>
        <end position="303"/>
    </location>
</feature>
<sequence length="919" mass="102375">MELLFIVVGLVIAMPVFALVAFIKVQSLEKRVGILTKKVAELSLDSVSDMASAPGKVTEPHMYNDVRPSVKSILPNPISEPASVDINTSNGPIQQDSKYQHYEPNLDIQSSPDESLESSLQIPVQSTQNSESIPTSSDQAHKSTQTSDWVTQLFERWMVNFKENWLVWVGGIALVIGVAYLIEVVGANFTIPLYARGVIAILVSCSVIGAGEWLHRKLSAIDGDFFHHKADAYIPAAVYGSGLSGLYGTIIFSSVIQPFLSPLIALSLMALLAAVALALTQRLGPLMAVLGLFGGYTAPIWVGGAEPNFILLTCYITSITIAGIWVQQLTRISWLTYGIIALHSLWLMTIVNAMAQIDLLLWFLLFIPFTTYLLVFVPQMGWQLHFKCKYRTRAPFFYATIPAIILGLITLFLVKRTPNVGSISLFYYLYPMLLLFTPSFRKFRSPRSLTWLNIVAVVSMFVVSDLLLKAQLGAKSDILLMTAGMILLVLFRTTGQYWQGDKSVSSYWQAVLLAPLLMIGSLLYIDYCLPEYRSATTIFVVVGMLLLVWIAARINALSANLSAITHALLLTICLVYSDGGELTLLIALQMLMMTLQYQRNWLAPNLLGLKLLGTLLVLRQSILPFWPELQALPLPQWTWLLATILPSLMAFVWIRYVLRSSGHSLAEWFDAAMLHLAVILIFAQTNYLFLEDFNFLAQFEFENIAIFACQGLALAGVYQLKANHSRSLNLLYRGYSVFLVGAATLCVIFLNTQFQPLQTNYVLGSDWPVFNWLSIGWLIPGLLVIGIARMKVFPEYTRWLLGAAFVLIGLWVVFSIRQFWQQGALTYDMPTSMAELFSYSVALILVGVATSYYGLQREHRTIQSVGFAMLGVAVCKVFLWDAAELEGLWRAVSFIGLGGCLISLGWLYQRLSLKSDKAS</sequence>
<gene>
    <name evidence="3" type="ORF">Q8W38_09865</name>
</gene>
<feature type="transmembrane region" description="Helical" evidence="2">
    <location>
        <begin position="232"/>
        <end position="253"/>
    </location>
</feature>
<dbReference type="PANTHER" id="PTHR38434:SF1">
    <property type="entry name" value="BLL2549 PROTEIN"/>
    <property type="match status" value="1"/>
</dbReference>
<feature type="transmembrane region" description="Helical" evidence="2">
    <location>
        <begin position="361"/>
        <end position="382"/>
    </location>
</feature>
<feature type="transmembrane region" description="Helical" evidence="2">
    <location>
        <begin position="668"/>
        <end position="689"/>
    </location>
</feature>
<feature type="region of interest" description="Disordered" evidence="1">
    <location>
        <begin position="109"/>
        <end position="144"/>
    </location>
</feature>
<feature type="transmembrane region" description="Helical" evidence="2">
    <location>
        <begin position="478"/>
        <end position="495"/>
    </location>
</feature>
<evidence type="ECO:0000256" key="2">
    <source>
        <dbReference type="SAM" id="Phobius"/>
    </source>
</evidence>
<feature type="transmembrane region" description="Helical" evidence="2">
    <location>
        <begin position="701"/>
        <end position="718"/>
    </location>
</feature>
<feature type="transmembrane region" description="Helical" evidence="2">
    <location>
        <begin position="420"/>
        <end position="437"/>
    </location>
</feature>
<feature type="transmembrane region" description="Helical" evidence="2">
    <location>
        <begin position="259"/>
        <end position="279"/>
    </location>
</feature>
<feature type="transmembrane region" description="Helical" evidence="2">
    <location>
        <begin position="537"/>
        <end position="556"/>
    </location>
</feature>
<feature type="transmembrane region" description="Helical" evidence="2">
    <location>
        <begin position="730"/>
        <end position="750"/>
    </location>
</feature>
<feature type="transmembrane region" description="Helical" evidence="2">
    <location>
        <begin position="309"/>
        <end position="327"/>
    </location>
</feature>
<evidence type="ECO:0000256" key="1">
    <source>
        <dbReference type="SAM" id="MobiDB-lite"/>
    </source>
</evidence>
<reference evidence="3" key="1">
    <citation type="submission" date="2023-07" db="EMBL/GenBank/DDBJ databases">
        <title>Genome content predicts the carbon catabolic preferences of heterotrophic bacteria.</title>
        <authorList>
            <person name="Gralka M."/>
        </authorList>
    </citation>
    <scope>NUCLEOTIDE SEQUENCE</scope>
    <source>
        <strain evidence="3">6E03</strain>
    </source>
</reference>
<accession>A0ABD5A927</accession>
<evidence type="ECO:0000313" key="3">
    <source>
        <dbReference type="EMBL" id="MDP2489641.1"/>
    </source>
</evidence>
<dbReference type="InterPro" id="IPR019286">
    <property type="entry name" value="DUF2339_TM"/>
</dbReference>
<feature type="transmembrane region" description="Helical" evidence="2">
    <location>
        <begin position="799"/>
        <end position="816"/>
    </location>
</feature>
<protein>
    <submittedName>
        <fullName evidence="3">DUF2339 domain-containing protein</fullName>
    </submittedName>
</protein>
<feature type="transmembrane region" description="Helical" evidence="2">
    <location>
        <begin position="888"/>
        <end position="908"/>
    </location>
</feature>
<feature type="transmembrane region" description="Helical" evidence="2">
    <location>
        <begin position="6"/>
        <end position="25"/>
    </location>
</feature>
<feature type="transmembrane region" description="Helical" evidence="2">
    <location>
        <begin position="165"/>
        <end position="187"/>
    </location>
</feature>
<keyword evidence="2" id="KW-0812">Transmembrane</keyword>
<feature type="transmembrane region" description="Helical" evidence="2">
    <location>
        <begin position="449"/>
        <end position="472"/>
    </location>
</feature>
<name>A0ABD5A927_VIBSP</name>
<keyword evidence="2" id="KW-0472">Membrane</keyword>
<feature type="transmembrane region" description="Helical" evidence="2">
    <location>
        <begin position="637"/>
        <end position="656"/>
    </location>
</feature>
<dbReference type="InterPro" id="IPR014600">
    <property type="entry name" value="UCP035905_mem"/>
</dbReference>